<dbReference type="PANTHER" id="PTHR42646">
    <property type="entry name" value="FLAP ENDONUCLEASE XNI"/>
    <property type="match status" value="1"/>
</dbReference>
<dbReference type="InterPro" id="IPR020046">
    <property type="entry name" value="5-3_exonucl_a-hlix_arch_N"/>
</dbReference>
<dbReference type="GO" id="GO:0033567">
    <property type="term" value="P:DNA replication, Okazaki fragment processing"/>
    <property type="evidence" value="ECO:0007669"/>
    <property type="project" value="InterPro"/>
</dbReference>
<dbReference type="Pfam" id="PF01367">
    <property type="entry name" value="5_3_exonuc"/>
    <property type="match status" value="1"/>
</dbReference>
<evidence type="ECO:0000256" key="3">
    <source>
        <dbReference type="ARBA" id="ARBA00023125"/>
    </source>
</evidence>
<name>A0A6M3L740_9ZZZZ</name>
<keyword evidence="3" id="KW-0238">DNA-binding</keyword>
<feature type="domain" description="5'-3' exonuclease" evidence="4">
    <location>
        <begin position="1"/>
        <end position="273"/>
    </location>
</feature>
<dbReference type="SMART" id="SM00279">
    <property type="entry name" value="HhH2"/>
    <property type="match status" value="1"/>
</dbReference>
<sequence>MQTIIIDGSFLTYKSFFAFKNRHLSIEVDGNTITTSSVFGFLREIIRIAIGKNFPTIMVAWDKPPYLKKTEFPSYKERPKREDVPSMALEKELIIAILHDLCIPSICSNGYEGEDVINSIIKLIKKEYEKIYAYTNDEDCFALLSKNVFLINSKRDKETKRSEFDITTKKDLFNKYSVTPKEFRYFKALTGCRSDTVSGVNGIGPSGAKWLINTFGNLDKIKANLNNIKKQKPTIAKKLRKAYKDGSLETSIYLTRIQTPINLIRLFPETNLGFKKILEFIEAETLLEGSNLLTLRKLKESQTKVIGRIERKIKWKNEKL</sequence>
<dbReference type="InterPro" id="IPR029060">
    <property type="entry name" value="PIN-like_dom_sf"/>
</dbReference>
<dbReference type="GO" id="GO:0003677">
    <property type="term" value="F:DNA binding"/>
    <property type="evidence" value="ECO:0007669"/>
    <property type="project" value="UniProtKB-KW"/>
</dbReference>
<dbReference type="SUPFAM" id="SSF88723">
    <property type="entry name" value="PIN domain-like"/>
    <property type="match status" value="1"/>
</dbReference>
<protein>
    <submittedName>
        <fullName evidence="5">Putative exonuclease</fullName>
    </submittedName>
</protein>
<gene>
    <name evidence="5" type="ORF">MM415B02524_0017</name>
</gene>
<proteinExistence type="predicted"/>
<dbReference type="Pfam" id="PF02739">
    <property type="entry name" value="5_3_exonuc_N"/>
    <property type="match status" value="1"/>
</dbReference>
<evidence type="ECO:0000259" key="4">
    <source>
        <dbReference type="SMART" id="SM00475"/>
    </source>
</evidence>
<dbReference type="GO" id="GO:0008409">
    <property type="term" value="F:5'-3' exonuclease activity"/>
    <property type="evidence" value="ECO:0007669"/>
    <property type="project" value="InterPro"/>
</dbReference>
<keyword evidence="2" id="KW-0378">Hydrolase</keyword>
<reference evidence="5" key="1">
    <citation type="submission" date="2020-03" db="EMBL/GenBank/DDBJ databases">
        <title>The deep terrestrial virosphere.</title>
        <authorList>
            <person name="Holmfeldt K."/>
            <person name="Nilsson E."/>
            <person name="Simone D."/>
            <person name="Lopez-Fernandez M."/>
            <person name="Wu X."/>
            <person name="de Brujin I."/>
            <person name="Lundin D."/>
            <person name="Andersson A."/>
            <person name="Bertilsson S."/>
            <person name="Dopson M."/>
        </authorList>
    </citation>
    <scope>NUCLEOTIDE SEQUENCE</scope>
    <source>
        <strain evidence="5">MM415B02524</strain>
    </source>
</reference>
<dbReference type="SMART" id="SM00475">
    <property type="entry name" value="53EXOc"/>
    <property type="match status" value="1"/>
</dbReference>
<dbReference type="InterPro" id="IPR020045">
    <property type="entry name" value="DNA_polI_H3TH"/>
</dbReference>
<dbReference type="InterPro" id="IPR038969">
    <property type="entry name" value="FEN"/>
</dbReference>
<dbReference type="InterPro" id="IPR002421">
    <property type="entry name" value="5-3_exonuclease"/>
</dbReference>
<organism evidence="5">
    <name type="scientific">viral metagenome</name>
    <dbReference type="NCBI Taxonomy" id="1070528"/>
    <lineage>
        <taxon>unclassified sequences</taxon>
        <taxon>metagenomes</taxon>
        <taxon>organismal metagenomes</taxon>
    </lineage>
</organism>
<dbReference type="EMBL" id="MT142857">
    <property type="protein sequence ID" value="QJA89632.1"/>
    <property type="molecule type" value="Genomic_DNA"/>
</dbReference>
<evidence type="ECO:0000313" key="5">
    <source>
        <dbReference type="EMBL" id="QJA89632.1"/>
    </source>
</evidence>
<dbReference type="AlphaFoldDB" id="A0A6M3L740"/>
<dbReference type="PANTHER" id="PTHR42646:SF2">
    <property type="entry name" value="5'-3' EXONUCLEASE FAMILY PROTEIN"/>
    <property type="match status" value="1"/>
</dbReference>
<dbReference type="Gene3D" id="1.10.150.20">
    <property type="entry name" value="5' to 3' exonuclease, C-terminal subdomain"/>
    <property type="match status" value="1"/>
</dbReference>
<dbReference type="CDD" id="cd09898">
    <property type="entry name" value="H3TH_53EXO"/>
    <property type="match status" value="1"/>
</dbReference>
<dbReference type="InterPro" id="IPR036279">
    <property type="entry name" value="5-3_exonuclease_C_sf"/>
</dbReference>
<evidence type="ECO:0000256" key="1">
    <source>
        <dbReference type="ARBA" id="ARBA00022722"/>
    </source>
</evidence>
<dbReference type="SUPFAM" id="SSF47807">
    <property type="entry name" value="5' to 3' exonuclease, C-terminal subdomain"/>
    <property type="match status" value="1"/>
</dbReference>
<dbReference type="GO" id="GO:0017108">
    <property type="term" value="F:5'-flap endonuclease activity"/>
    <property type="evidence" value="ECO:0007669"/>
    <property type="project" value="InterPro"/>
</dbReference>
<dbReference type="Gene3D" id="3.40.50.1010">
    <property type="entry name" value="5'-nuclease"/>
    <property type="match status" value="1"/>
</dbReference>
<accession>A0A6M3L740</accession>
<evidence type="ECO:0000256" key="2">
    <source>
        <dbReference type="ARBA" id="ARBA00022801"/>
    </source>
</evidence>
<dbReference type="InterPro" id="IPR008918">
    <property type="entry name" value="HhH2"/>
</dbReference>
<keyword evidence="5" id="KW-0269">Exonuclease</keyword>
<keyword evidence="1" id="KW-0540">Nuclease</keyword>